<dbReference type="EC" id="4.2.1.19" evidence="4"/>
<keyword evidence="10" id="KW-1185">Reference proteome</keyword>
<dbReference type="Proteomes" id="UP000192927">
    <property type="component" value="Unassembled WGS sequence"/>
</dbReference>
<dbReference type="InterPro" id="IPR000807">
    <property type="entry name" value="ImidazoleglycerolP_deHydtase"/>
</dbReference>
<dbReference type="FunFam" id="3.30.230.40:FF:000005">
    <property type="entry name" value="Imidazoleglycerol-phosphate dehydratase"/>
    <property type="match status" value="1"/>
</dbReference>
<evidence type="ECO:0000313" key="10">
    <source>
        <dbReference type="Proteomes" id="UP000192927"/>
    </source>
</evidence>
<evidence type="ECO:0000256" key="4">
    <source>
        <dbReference type="ARBA" id="ARBA00012075"/>
    </source>
</evidence>
<dbReference type="EMBL" id="FWEW01001890">
    <property type="protein sequence ID" value="SLM37776.1"/>
    <property type="molecule type" value="Genomic_DNA"/>
</dbReference>
<dbReference type="GO" id="GO:0000105">
    <property type="term" value="P:L-histidine biosynthetic process"/>
    <property type="evidence" value="ECO:0007669"/>
    <property type="project" value="UniProtKB-UniPathway"/>
</dbReference>
<dbReference type="InterPro" id="IPR020565">
    <property type="entry name" value="ImidazoleglycerP_deHydtase_CS"/>
</dbReference>
<evidence type="ECO:0000256" key="7">
    <source>
        <dbReference type="ARBA" id="ARBA00023102"/>
    </source>
</evidence>
<protein>
    <recommendedName>
        <fullName evidence="5">Imidazoleglycerol-phosphate dehydratase</fullName>
        <ecNumber evidence="4">4.2.1.19</ecNumber>
    </recommendedName>
</protein>
<dbReference type="AlphaFoldDB" id="A0A1W5D3V9"/>
<dbReference type="PANTHER" id="PTHR23133">
    <property type="entry name" value="IMIDAZOLEGLYCEROL-PHOSPHATE DEHYDRATASE HIS7"/>
    <property type="match status" value="1"/>
</dbReference>
<proteinExistence type="inferred from homology"/>
<evidence type="ECO:0000256" key="8">
    <source>
        <dbReference type="ARBA" id="ARBA00023239"/>
    </source>
</evidence>
<keyword evidence="8" id="KW-0456">Lyase</keyword>
<evidence type="ECO:0000256" key="3">
    <source>
        <dbReference type="ARBA" id="ARBA00007481"/>
    </source>
</evidence>
<dbReference type="Gene3D" id="3.30.230.40">
    <property type="entry name" value="Imidazole glycerol phosphate dehydratase, domain 1"/>
    <property type="match status" value="2"/>
</dbReference>
<dbReference type="FunFam" id="3.30.230.40:FF:000001">
    <property type="entry name" value="Imidazoleglycerol-phosphate dehydratase HisB"/>
    <property type="match status" value="1"/>
</dbReference>
<sequence length="363" mass="40706">MSAHSLPARKALINRDTNETKIQVSLSIDGGRLEHLPSSAHFPEKNSKILDQSEQTHASQSSPSQQIWVWTGIGFLDHMLHALAKHAGWSLRIRSKGDLYIDDHHTTEDTFLALGAAFNKCLGDRTGLARFGDAKAPLDEALSSVTIDLSNRPFFVGNFGFKDQKIGDLSTQMIHHGLQSWSQAASVTLHVNCEYGDNDHHRAESAFKAMAVAIKKATERVKGREGEVISTKGVFYGDSITADRAVKIDLMLNDLFPPRYRNHIVRGVVDGKESWVLDNQCLLKCKLSAYTDRATENDYIDIRGLAFRYYDQIQTYKHSLDLDHIEFFLDEVLVRESQETVTFLKCVLLPIEPSSPLQGRPTI</sequence>
<comment type="pathway">
    <text evidence="2">Amino-acid biosynthesis; L-histidine biosynthesis; L-histidine from 5-phospho-alpha-D-ribose 1-diphosphate: step 6/9.</text>
</comment>
<dbReference type="InterPro" id="IPR038494">
    <property type="entry name" value="IGPD_sf"/>
</dbReference>
<evidence type="ECO:0000256" key="2">
    <source>
        <dbReference type="ARBA" id="ARBA00005047"/>
    </source>
</evidence>
<keyword evidence="6" id="KW-0028">Amino-acid biosynthesis</keyword>
<dbReference type="GO" id="GO:0004424">
    <property type="term" value="F:imidazoleglycerol-phosphate dehydratase activity"/>
    <property type="evidence" value="ECO:0007669"/>
    <property type="project" value="UniProtKB-EC"/>
</dbReference>
<dbReference type="PANTHER" id="PTHR23133:SF2">
    <property type="entry name" value="IMIDAZOLEGLYCEROL-PHOSPHATE DEHYDRATASE"/>
    <property type="match status" value="1"/>
</dbReference>
<evidence type="ECO:0000313" key="9">
    <source>
        <dbReference type="EMBL" id="SLM37776.1"/>
    </source>
</evidence>
<dbReference type="SUPFAM" id="SSF54211">
    <property type="entry name" value="Ribosomal protein S5 domain 2-like"/>
    <property type="match status" value="2"/>
</dbReference>
<evidence type="ECO:0000256" key="6">
    <source>
        <dbReference type="ARBA" id="ARBA00022605"/>
    </source>
</evidence>
<dbReference type="Pfam" id="PF00475">
    <property type="entry name" value="IGPD"/>
    <property type="match status" value="1"/>
</dbReference>
<evidence type="ECO:0000256" key="5">
    <source>
        <dbReference type="ARBA" id="ARBA00016664"/>
    </source>
</evidence>
<dbReference type="PROSITE" id="PS00955">
    <property type="entry name" value="IGP_DEHYDRATASE_2"/>
    <property type="match status" value="1"/>
</dbReference>
<organism evidence="9 10">
    <name type="scientific">Lasallia pustulata</name>
    <dbReference type="NCBI Taxonomy" id="136370"/>
    <lineage>
        <taxon>Eukaryota</taxon>
        <taxon>Fungi</taxon>
        <taxon>Dikarya</taxon>
        <taxon>Ascomycota</taxon>
        <taxon>Pezizomycotina</taxon>
        <taxon>Lecanoromycetes</taxon>
        <taxon>OSLEUM clade</taxon>
        <taxon>Umbilicariomycetidae</taxon>
        <taxon>Umbilicariales</taxon>
        <taxon>Umbilicariaceae</taxon>
        <taxon>Lasallia</taxon>
    </lineage>
</organism>
<reference evidence="10" key="1">
    <citation type="submission" date="2017-03" db="EMBL/GenBank/DDBJ databases">
        <authorList>
            <person name="Sharma R."/>
            <person name="Thines M."/>
        </authorList>
    </citation>
    <scope>NUCLEOTIDE SEQUENCE [LARGE SCALE GENOMIC DNA]</scope>
</reference>
<dbReference type="InterPro" id="IPR020568">
    <property type="entry name" value="Ribosomal_Su5_D2-typ_SF"/>
</dbReference>
<dbReference type="CDD" id="cd07914">
    <property type="entry name" value="IGPD"/>
    <property type="match status" value="1"/>
</dbReference>
<dbReference type="HAMAP" id="MF_00076">
    <property type="entry name" value="HisB"/>
    <property type="match status" value="1"/>
</dbReference>
<evidence type="ECO:0000256" key="1">
    <source>
        <dbReference type="ARBA" id="ARBA00001723"/>
    </source>
</evidence>
<name>A0A1W5D3V9_9LECA</name>
<comment type="similarity">
    <text evidence="3">Belongs to the imidazoleglycerol-phosphate dehydratase family.</text>
</comment>
<keyword evidence="7" id="KW-0368">Histidine biosynthesis</keyword>
<dbReference type="UniPathway" id="UPA00031">
    <property type="reaction ID" value="UER00011"/>
</dbReference>
<accession>A0A1W5D3V9</accession>
<comment type="catalytic activity">
    <reaction evidence="1">
        <text>D-erythro-1-(imidazol-4-yl)glycerol 3-phosphate = 3-(imidazol-4-yl)-2-oxopropyl phosphate + H2O</text>
        <dbReference type="Rhea" id="RHEA:11040"/>
        <dbReference type="ChEBI" id="CHEBI:15377"/>
        <dbReference type="ChEBI" id="CHEBI:57766"/>
        <dbReference type="ChEBI" id="CHEBI:58278"/>
        <dbReference type="EC" id="4.2.1.19"/>
    </reaction>
</comment>